<keyword evidence="1" id="KW-0805">Transcription regulation</keyword>
<keyword evidence="4" id="KW-1133">Transmembrane helix</keyword>
<feature type="transmembrane region" description="Helical" evidence="4">
    <location>
        <begin position="89"/>
        <end position="114"/>
    </location>
</feature>
<feature type="compositionally biased region" description="Pro residues" evidence="3">
    <location>
        <begin position="123"/>
        <end position="136"/>
    </location>
</feature>
<dbReference type="EMBL" id="JBHSBN010000002">
    <property type="protein sequence ID" value="MFC4105357.1"/>
    <property type="molecule type" value="Genomic_DNA"/>
</dbReference>
<dbReference type="Gene3D" id="1.10.10.1320">
    <property type="entry name" value="Anti-sigma factor, zinc-finger domain"/>
    <property type="match status" value="1"/>
</dbReference>
<organism evidence="5 6">
    <name type="scientific">Micromonospora zhanjiangensis</name>
    <dbReference type="NCBI Taxonomy" id="1522057"/>
    <lineage>
        <taxon>Bacteria</taxon>
        <taxon>Bacillati</taxon>
        <taxon>Actinomycetota</taxon>
        <taxon>Actinomycetes</taxon>
        <taxon>Micromonosporales</taxon>
        <taxon>Micromonosporaceae</taxon>
        <taxon>Micromonospora</taxon>
    </lineage>
</organism>
<sequence>MSRSDHWDVAAYALGVLDQPDIERFEEHLATCWVCASELESMLPVVDLLADVDPNVLPTVEQSTSEGVVLDRMIATVARDRKRTRRNQFLSLAAGVVLLVMLTVGALFAGGQWMGKQPDVLAEPPPTRTGPTPTVPIPTGTQGAEPGIGGPDAPEGEKAAATDDSTGVHAELALVAKPYGTEVNFALTRLPGPRTCRLVVLRKSGTSEVVSTWTVPVVGYGTASQPQPLTLQATTSAPRADIASVQVQSVDKGVGTPLVTVRL</sequence>
<keyword evidence="4" id="KW-0472">Membrane</keyword>
<name>A0ABV8KGY9_9ACTN</name>
<accession>A0ABV8KGY9</accession>
<gene>
    <name evidence="5" type="ORF">ACFOX0_05305</name>
</gene>
<evidence type="ECO:0000313" key="5">
    <source>
        <dbReference type="EMBL" id="MFC4105357.1"/>
    </source>
</evidence>
<reference evidence="6" key="1">
    <citation type="journal article" date="2019" name="Int. J. Syst. Evol. Microbiol.">
        <title>The Global Catalogue of Microorganisms (GCM) 10K type strain sequencing project: providing services to taxonomists for standard genome sequencing and annotation.</title>
        <authorList>
            <consortium name="The Broad Institute Genomics Platform"/>
            <consortium name="The Broad Institute Genome Sequencing Center for Infectious Disease"/>
            <person name="Wu L."/>
            <person name="Ma J."/>
        </authorList>
    </citation>
    <scope>NUCLEOTIDE SEQUENCE [LARGE SCALE GENOMIC DNA]</scope>
    <source>
        <strain evidence="6">2902at01</strain>
    </source>
</reference>
<dbReference type="Proteomes" id="UP001595868">
    <property type="component" value="Unassembled WGS sequence"/>
</dbReference>
<feature type="region of interest" description="Disordered" evidence="3">
    <location>
        <begin position="118"/>
        <end position="160"/>
    </location>
</feature>
<dbReference type="InterPro" id="IPR041916">
    <property type="entry name" value="Anti_sigma_zinc_sf"/>
</dbReference>
<keyword evidence="4" id="KW-0812">Transmembrane</keyword>
<keyword evidence="2" id="KW-0804">Transcription</keyword>
<evidence type="ECO:0000256" key="4">
    <source>
        <dbReference type="SAM" id="Phobius"/>
    </source>
</evidence>
<evidence type="ECO:0000256" key="2">
    <source>
        <dbReference type="ARBA" id="ARBA00023163"/>
    </source>
</evidence>
<dbReference type="RefSeq" id="WP_377542397.1">
    <property type="nucleotide sequence ID" value="NZ_JBHSBN010000002.1"/>
</dbReference>
<comment type="caution">
    <text evidence="5">The sequence shown here is derived from an EMBL/GenBank/DDBJ whole genome shotgun (WGS) entry which is preliminary data.</text>
</comment>
<keyword evidence="6" id="KW-1185">Reference proteome</keyword>
<proteinExistence type="predicted"/>
<evidence type="ECO:0000313" key="6">
    <source>
        <dbReference type="Proteomes" id="UP001595868"/>
    </source>
</evidence>
<evidence type="ECO:0000256" key="3">
    <source>
        <dbReference type="SAM" id="MobiDB-lite"/>
    </source>
</evidence>
<evidence type="ECO:0000256" key="1">
    <source>
        <dbReference type="ARBA" id="ARBA00023015"/>
    </source>
</evidence>
<protein>
    <submittedName>
        <fullName evidence="5">RNA polymerase subunit sigma</fullName>
    </submittedName>
</protein>